<dbReference type="RefSeq" id="WP_271199007.1">
    <property type="nucleotide sequence ID" value="NZ_BSFL01000001.1"/>
</dbReference>
<dbReference type="EMBL" id="BSFL01000001">
    <property type="protein sequence ID" value="GLK78486.1"/>
    <property type="molecule type" value="Genomic_DNA"/>
</dbReference>
<reference evidence="1" key="2">
    <citation type="submission" date="2023-01" db="EMBL/GenBank/DDBJ databases">
        <authorList>
            <person name="Sun Q."/>
            <person name="Evtushenko L."/>
        </authorList>
    </citation>
    <scope>NUCLEOTIDE SEQUENCE</scope>
    <source>
        <strain evidence="1">VKM B-2748</strain>
    </source>
</reference>
<reference evidence="1" key="1">
    <citation type="journal article" date="2014" name="Int. J. Syst. Evol. Microbiol.">
        <title>Complete genome sequence of Corynebacterium casei LMG S-19264T (=DSM 44701T), isolated from a smear-ripened cheese.</title>
        <authorList>
            <consortium name="US DOE Joint Genome Institute (JGI-PGF)"/>
            <person name="Walter F."/>
            <person name="Albersmeier A."/>
            <person name="Kalinowski J."/>
            <person name="Ruckert C."/>
        </authorList>
    </citation>
    <scope>NUCLEOTIDE SEQUENCE</scope>
    <source>
        <strain evidence="1">VKM B-2748</strain>
    </source>
</reference>
<dbReference type="Proteomes" id="UP001143309">
    <property type="component" value="Unassembled WGS sequence"/>
</dbReference>
<evidence type="ECO:0000313" key="1">
    <source>
        <dbReference type="EMBL" id="GLK78486.1"/>
    </source>
</evidence>
<keyword evidence="2" id="KW-1185">Reference proteome</keyword>
<gene>
    <name evidence="1" type="ORF">GCM10008174_02270</name>
</gene>
<dbReference type="AlphaFoldDB" id="A0A9W6JLA5"/>
<organism evidence="1 2">
    <name type="scientific">Methylopila turkensis</name>
    <dbReference type="NCBI Taxonomy" id="1437816"/>
    <lineage>
        <taxon>Bacteria</taxon>
        <taxon>Pseudomonadati</taxon>
        <taxon>Pseudomonadota</taxon>
        <taxon>Alphaproteobacteria</taxon>
        <taxon>Hyphomicrobiales</taxon>
        <taxon>Methylopilaceae</taxon>
        <taxon>Methylopila</taxon>
    </lineage>
</organism>
<comment type="caution">
    <text evidence="1">The sequence shown here is derived from an EMBL/GenBank/DDBJ whole genome shotgun (WGS) entry which is preliminary data.</text>
</comment>
<accession>A0A9W6JLA5</accession>
<name>A0A9W6JLA5_9HYPH</name>
<sequence length="145" mass="16160">MYELKILYSTFFVKKASEEGHYIATDKQFDDLIAIVESKSSQFGGENIDSNSLGEHTNTIGIHDKHRLNYPQEVQEFINNYGYIFAGSAAFAVFLRNASGALKDIIEILRKNGGHSSVVVSFKGEKITIRNGDDLEKIISKLPAD</sequence>
<evidence type="ECO:0000313" key="2">
    <source>
        <dbReference type="Proteomes" id="UP001143309"/>
    </source>
</evidence>
<protein>
    <submittedName>
        <fullName evidence="1">Uncharacterized protein</fullName>
    </submittedName>
</protein>
<proteinExistence type="predicted"/>